<evidence type="ECO:0000256" key="1">
    <source>
        <dbReference type="SAM" id="SignalP"/>
    </source>
</evidence>
<evidence type="ECO:0000313" key="3">
    <source>
        <dbReference type="Proteomes" id="UP001608902"/>
    </source>
</evidence>
<evidence type="ECO:0008006" key="4">
    <source>
        <dbReference type="Google" id="ProtNLM"/>
    </source>
</evidence>
<dbReference type="EMBL" id="JBGFUD010003529">
    <property type="protein sequence ID" value="MFH4978784.1"/>
    <property type="molecule type" value="Genomic_DNA"/>
</dbReference>
<gene>
    <name evidence="2" type="ORF">AB6A40_005493</name>
</gene>
<organism evidence="2 3">
    <name type="scientific">Gnathostoma spinigerum</name>
    <dbReference type="NCBI Taxonomy" id="75299"/>
    <lineage>
        <taxon>Eukaryota</taxon>
        <taxon>Metazoa</taxon>
        <taxon>Ecdysozoa</taxon>
        <taxon>Nematoda</taxon>
        <taxon>Chromadorea</taxon>
        <taxon>Rhabditida</taxon>
        <taxon>Spirurina</taxon>
        <taxon>Gnathostomatomorpha</taxon>
        <taxon>Gnathostomatoidea</taxon>
        <taxon>Gnathostomatidae</taxon>
        <taxon>Gnathostoma</taxon>
    </lineage>
</organism>
<sequence>MFIQAFIILTSVTTVQLIQTVKNEGLVTCEECRAVAATLVRRVVGRSDFGTKSLAKVCEENVHEELSPSDPTCPDLADAAAEIFGLTMLRINMDWTICKRMNLCA</sequence>
<comment type="caution">
    <text evidence="2">The sequence shown here is derived from an EMBL/GenBank/DDBJ whole genome shotgun (WGS) entry which is preliminary data.</text>
</comment>
<keyword evidence="3" id="KW-1185">Reference proteome</keyword>
<keyword evidence="1" id="KW-0732">Signal</keyword>
<name>A0ABD6EN87_9BILA</name>
<reference evidence="2 3" key="1">
    <citation type="submission" date="2024-08" db="EMBL/GenBank/DDBJ databases">
        <title>Gnathostoma spinigerum genome.</title>
        <authorList>
            <person name="Gonzalez-Bertolin B."/>
            <person name="Monzon S."/>
            <person name="Zaballos A."/>
            <person name="Jimenez P."/>
            <person name="Dekumyoy P."/>
            <person name="Varona S."/>
            <person name="Cuesta I."/>
            <person name="Sumanam S."/>
            <person name="Adisakwattana P."/>
            <person name="Gasser R.B."/>
            <person name="Hernandez-Gonzalez A."/>
            <person name="Young N.D."/>
            <person name="Perteguer M.J."/>
        </authorList>
    </citation>
    <scope>NUCLEOTIDE SEQUENCE [LARGE SCALE GENOMIC DNA]</scope>
    <source>
        <strain evidence="2">AL3</strain>
        <tissue evidence="2">Liver</tissue>
    </source>
</reference>
<proteinExistence type="predicted"/>
<feature type="chain" id="PRO_5044769599" description="Saposin B-type domain-containing protein" evidence="1">
    <location>
        <begin position="18"/>
        <end position="105"/>
    </location>
</feature>
<protein>
    <recommendedName>
        <fullName evidence="4">Saposin B-type domain-containing protein</fullName>
    </recommendedName>
</protein>
<accession>A0ABD6EN87</accession>
<evidence type="ECO:0000313" key="2">
    <source>
        <dbReference type="EMBL" id="MFH4978784.1"/>
    </source>
</evidence>
<dbReference type="Proteomes" id="UP001608902">
    <property type="component" value="Unassembled WGS sequence"/>
</dbReference>
<dbReference type="AlphaFoldDB" id="A0ABD6EN87"/>
<feature type="signal peptide" evidence="1">
    <location>
        <begin position="1"/>
        <end position="17"/>
    </location>
</feature>